<dbReference type="EMBL" id="CALYLK010000004">
    <property type="protein sequence ID" value="CAH8202515.1"/>
    <property type="molecule type" value="Genomic_DNA"/>
</dbReference>
<keyword evidence="2" id="KW-1185">Reference proteome</keyword>
<comment type="caution">
    <text evidence="1">The sequence shown here is derived from an EMBL/GenBank/DDBJ whole genome shotgun (WGS) entry which is preliminary data.</text>
</comment>
<sequence>MRWASLLNALLYAISCTIPHYERYHVERLINHASIIAHFKRSMVYVMGRIKVKNKNGTGDKNPPSGYTSWLDFWEQKKEQEANQCENMDCSGDADVGGHVIKSGEGGKEYILPLCYSCNNKPDGEEFEAWNTDLVSVK</sequence>
<evidence type="ECO:0000313" key="1">
    <source>
        <dbReference type="EMBL" id="CAH8202515.1"/>
    </source>
</evidence>
<name>A0ABN8TLC7_9VIBR</name>
<reference evidence="1" key="1">
    <citation type="submission" date="2022-06" db="EMBL/GenBank/DDBJ databases">
        <authorList>
            <person name="Goudenege D."/>
            <person name="Le Roux F."/>
        </authorList>
    </citation>
    <scope>NUCLEOTIDE SEQUENCE</scope>
    <source>
        <strain evidence="1">12-063</strain>
    </source>
</reference>
<accession>A0ABN8TLC7</accession>
<dbReference type="Proteomes" id="UP001152658">
    <property type="component" value="Unassembled WGS sequence"/>
</dbReference>
<protein>
    <submittedName>
        <fullName evidence="1">Uncharacterized protein</fullName>
    </submittedName>
</protein>
<gene>
    <name evidence="1" type="ORF">VAE063_1030023</name>
</gene>
<organism evidence="1 2">
    <name type="scientific">Vibrio aestuarianus</name>
    <dbReference type="NCBI Taxonomy" id="28171"/>
    <lineage>
        <taxon>Bacteria</taxon>
        <taxon>Pseudomonadati</taxon>
        <taxon>Pseudomonadota</taxon>
        <taxon>Gammaproteobacteria</taxon>
        <taxon>Vibrionales</taxon>
        <taxon>Vibrionaceae</taxon>
        <taxon>Vibrio</taxon>
    </lineage>
</organism>
<evidence type="ECO:0000313" key="2">
    <source>
        <dbReference type="Proteomes" id="UP001152658"/>
    </source>
</evidence>
<proteinExistence type="predicted"/>